<dbReference type="AlphaFoldDB" id="A0AAD6YXE3"/>
<keyword evidence="3" id="KW-1185">Reference proteome</keyword>
<dbReference type="EMBL" id="JARIHO010000149">
    <property type="protein sequence ID" value="KAJ7300923.1"/>
    <property type="molecule type" value="Genomic_DNA"/>
</dbReference>
<dbReference type="Proteomes" id="UP001218218">
    <property type="component" value="Unassembled WGS sequence"/>
</dbReference>
<reference evidence="2" key="1">
    <citation type="submission" date="2023-03" db="EMBL/GenBank/DDBJ databases">
        <title>Massive genome expansion in bonnet fungi (Mycena s.s.) driven by repeated elements and novel gene families across ecological guilds.</title>
        <authorList>
            <consortium name="Lawrence Berkeley National Laboratory"/>
            <person name="Harder C.B."/>
            <person name="Miyauchi S."/>
            <person name="Viragh M."/>
            <person name="Kuo A."/>
            <person name="Thoen E."/>
            <person name="Andreopoulos B."/>
            <person name="Lu D."/>
            <person name="Skrede I."/>
            <person name="Drula E."/>
            <person name="Henrissat B."/>
            <person name="Morin E."/>
            <person name="Kohler A."/>
            <person name="Barry K."/>
            <person name="LaButti K."/>
            <person name="Morin E."/>
            <person name="Salamov A."/>
            <person name="Lipzen A."/>
            <person name="Mereny Z."/>
            <person name="Hegedus B."/>
            <person name="Baldrian P."/>
            <person name="Stursova M."/>
            <person name="Weitz H."/>
            <person name="Taylor A."/>
            <person name="Grigoriev I.V."/>
            <person name="Nagy L.G."/>
            <person name="Martin F."/>
            <person name="Kauserud H."/>
        </authorList>
    </citation>
    <scope>NUCLEOTIDE SEQUENCE</scope>
    <source>
        <strain evidence="2">CBHHK002</strain>
    </source>
</reference>
<gene>
    <name evidence="2" type="ORF">DFH08DRAFT_637817</name>
</gene>
<comment type="caution">
    <text evidence="2">The sequence shown here is derived from an EMBL/GenBank/DDBJ whole genome shotgun (WGS) entry which is preliminary data.</text>
</comment>
<evidence type="ECO:0000256" key="1">
    <source>
        <dbReference type="SAM" id="MobiDB-lite"/>
    </source>
</evidence>
<evidence type="ECO:0000313" key="2">
    <source>
        <dbReference type="EMBL" id="KAJ7300923.1"/>
    </source>
</evidence>
<feature type="region of interest" description="Disordered" evidence="1">
    <location>
        <begin position="62"/>
        <end position="81"/>
    </location>
</feature>
<accession>A0AAD6YXE3</accession>
<protein>
    <submittedName>
        <fullName evidence="2">Uncharacterized protein</fullName>
    </submittedName>
</protein>
<organism evidence="2 3">
    <name type="scientific">Mycena albidolilacea</name>
    <dbReference type="NCBI Taxonomy" id="1033008"/>
    <lineage>
        <taxon>Eukaryota</taxon>
        <taxon>Fungi</taxon>
        <taxon>Dikarya</taxon>
        <taxon>Basidiomycota</taxon>
        <taxon>Agaricomycotina</taxon>
        <taxon>Agaricomycetes</taxon>
        <taxon>Agaricomycetidae</taxon>
        <taxon>Agaricales</taxon>
        <taxon>Marasmiineae</taxon>
        <taxon>Mycenaceae</taxon>
        <taxon>Mycena</taxon>
    </lineage>
</organism>
<sequence>LDFTSPHEVAVFAAAFWGQCRLGEILPNSANATVLAHKPTRAHVSRSHRNKRSTTLRLPRMKTKKSGEDVLLVPQKPPVDP</sequence>
<evidence type="ECO:0000313" key="3">
    <source>
        <dbReference type="Proteomes" id="UP001218218"/>
    </source>
</evidence>
<feature type="non-terminal residue" evidence="2">
    <location>
        <position position="1"/>
    </location>
</feature>
<name>A0AAD6YXE3_9AGAR</name>
<proteinExistence type="predicted"/>
<feature type="non-terminal residue" evidence="2">
    <location>
        <position position="81"/>
    </location>
</feature>